<dbReference type="EMBL" id="JARGEI010000002">
    <property type="protein sequence ID" value="KAJ8735838.1"/>
    <property type="molecule type" value="Genomic_DNA"/>
</dbReference>
<dbReference type="PROSITE" id="PS50878">
    <property type="entry name" value="RT_POL"/>
    <property type="match status" value="1"/>
</dbReference>
<dbReference type="SUPFAM" id="SSF56672">
    <property type="entry name" value="DNA/RNA polymerases"/>
    <property type="match status" value="1"/>
</dbReference>
<sequence>MSHTMKAWEKVIEKRLREESEISQNQFGFMPGRGTTDAIFAIRQLCEKYRGAHKNLHMVFVDLEKAYDRVPREVPWWALKEKGVPEKYVQLIRAMYSRCSTQVRSTAGTSGSFNVAVGLHQGSALSPYLFLLIIDALTLDIQEEAPWCMLFADDIVLVAESGLEVQSRLEVWWHRLESAGLKLSRTKTEYLFCDFGGLSNPVPLALAGTPIPICSDFRYLGSLVQGDGEVDRDVTHRINAGWMKWRQVTGTTCDPRMPLKLKGKIYKSVIRPVIMYGSECWAVKKTDEKRLHVAEMRMLRWMCGVTRMDKVRNEYIRGSLKVAPVTEKLKGNRLSWYGHVKRRDEMHVTKRVMNLHVDGWRGRGRPKKRWMDCVKTDMKEKGVSDVMTGDRTEWKKKNMLRRPQVIWDKGRKMMMMSNRLLTFQFKQK</sequence>
<protein>
    <recommendedName>
        <fullName evidence="1">Reverse transcriptase domain-containing protein</fullName>
    </recommendedName>
</protein>
<reference evidence="2" key="1">
    <citation type="submission" date="2023-03" db="EMBL/GenBank/DDBJ databases">
        <title>Chromosome-level genomes of two armyworms, Mythimna separata and Mythimna loreyi, provide insights into the biosynthesis and reception of sex pheromones.</title>
        <authorList>
            <person name="Zhao H."/>
        </authorList>
    </citation>
    <scope>NUCLEOTIDE SEQUENCE</scope>
    <source>
        <strain evidence="2">BeijingLab</strain>
        <tissue evidence="2">Pupa</tissue>
    </source>
</reference>
<evidence type="ECO:0000313" key="2">
    <source>
        <dbReference type="EMBL" id="KAJ8735838.1"/>
    </source>
</evidence>
<dbReference type="GO" id="GO:0071897">
    <property type="term" value="P:DNA biosynthetic process"/>
    <property type="evidence" value="ECO:0007669"/>
    <property type="project" value="UniProtKB-ARBA"/>
</dbReference>
<dbReference type="InterPro" id="IPR000477">
    <property type="entry name" value="RT_dom"/>
</dbReference>
<dbReference type="PANTHER" id="PTHR47027:SF28">
    <property type="entry name" value="ENDONUCLEASE-REVERSE TRANSCRIPTASE"/>
    <property type="match status" value="1"/>
</dbReference>
<accession>A0AAD8E154</accession>
<name>A0AAD8E154_MYTSE</name>
<dbReference type="InterPro" id="IPR043128">
    <property type="entry name" value="Rev_trsase/Diguanyl_cyclase"/>
</dbReference>
<proteinExistence type="predicted"/>
<organism evidence="2 3">
    <name type="scientific">Mythimna separata</name>
    <name type="common">Oriental armyworm</name>
    <name type="synonym">Pseudaletia separata</name>
    <dbReference type="NCBI Taxonomy" id="271217"/>
    <lineage>
        <taxon>Eukaryota</taxon>
        <taxon>Metazoa</taxon>
        <taxon>Ecdysozoa</taxon>
        <taxon>Arthropoda</taxon>
        <taxon>Hexapoda</taxon>
        <taxon>Insecta</taxon>
        <taxon>Pterygota</taxon>
        <taxon>Neoptera</taxon>
        <taxon>Endopterygota</taxon>
        <taxon>Lepidoptera</taxon>
        <taxon>Glossata</taxon>
        <taxon>Ditrysia</taxon>
        <taxon>Noctuoidea</taxon>
        <taxon>Noctuidae</taxon>
        <taxon>Noctuinae</taxon>
        <taxon>Hadenini</taxon>
        <taxon>Mythimna</taxon>
    </lineage>
</organism>
<dbReference type="Pfam" id="PF00078">
    <property type="entry name" value="RVT_1"/>
    <property type="match status" value="1"/>
</dbReference>
<dbReference type="InterPro" id="IPR043502">
    <property type="entry name" value="DNA/RNA_pol_sf"/>
</dbReference>
<evidence type="ECO:0000313" key="3">
    <source>
        <dbReference type="Proteomes" id="UP001231518"/>
    </source>
</evidence>
<dbReference type="AlphaFoldDB" id="A0AAD8E154"/>
<dbReference type="PANTHER" id="PTHR47027">
    <property type="entry name" value="REVERSE TRANSCRIPTASE DOMAIN-CONTAINING PROTEIN"/>
    <property type="match status" value="1"/>
</dbReference>
<dbReference type="CDD" id="cd01650">
    <property type="entry name" value="RT_nLTR_like"/>
    <property type="match status" value="1"/>
</dbReference>
<comment type="caution">
    <text evidence="2">The sequence shown here is derived from an EMBL/GenBank/DDBJ whole genome shotgun (WGS) entry which is preliminary data.</text>
</comment>
<keyword evidence="3" id="KW-1185">Reference proteome</keyword>
<dbReference type="Gene3D" id="3.30.70.270">
    <property type="match status" value="1"/>
</dbReference>
<evidence type="ECO:0000259" key="1">
    <source>
        <dbReference type="PROSITE" id="PS50878"/>
    </source>
</evidence>
<gene>
    <name evidence="2" type="ORF">PYW07_007458</name>
</gene>
<dbReference type="Proteomes" id="UP001231518">
    <property type="component" value="Chromosome 2"/>
</dbReference>
<feature type="domain" description="Reverse transcriptase" evidence="1">
    <location>
        <begin position="1"/>
        <end position="224"/>
    </location>
</feature>